<accession>A0A8T2BH44</accession>
<proteinExistence type="predicted"/>
<sequence>MEEKTGKIQRRTQSSSARSLHDNDSSQSDHIPVDLTTEILSRLPGKSVGRFRSVSKLWSTITTSQDFINSFPTRSLASRPSVLLAFYIGNILFVFSSRLHKNSPFTCVGSYQHTKPNYGCYRRFDYLRGLILLQGTKQLVIWNPTVNRFLTLPEPEGTKDNNSNYLGGILGYDQIDGKYIVLRVLRDSKICILTLGAQGKTSCRLITNGVPRHRSIIRFGECINGLMYYGATVDVGDGLLEHNIMCLDVRTEKFNQIKFPKGRSSVNYRMVTYEGRLALVETFNFPSIDIWTLTNGDRHEWTHNRFVLPLSEMDLIRRKKQNFCGVSNAGELVFAPWVLSESFYILYFDPRRNSIREVSFEGIVGDELRSCYGFSKDYMDTIKVYPNHIESLMSYF</sequence>
<evidence type="ECO:0000256" key="1">
    <source>
        <dbReference type="SAM" id="MobiDB-lite"/>
    </source>
</evidence>
<dbReference type="InterPro" id="IPR013187">
    <property type="entry name" value="F-box-assoc_dom_typ3"/>
</dbReference>
<dbReference type="InterPro" id="IPR001810">
    <property type="entry name" value="F-box_dom"/>
</dbReference>
<name>A0A8T2BH44_9BRAS</name>
<gene>
    <name evidence="3" type="ORF">ISN45_Aa02g006120</name>
</gene>
<dbReference type="CDD" id="cd22157">
    <property type="entry name" value="F-box_AtFBW1-like"/>
    <property type="match status" value="1"/>
</dbReference>
<protein>
    <submittedName>
        <fullName evidence="3">F-box-like domain superfamily</fullName>
    </submittedName>
</protein>
<feature type="region of interest" description="Disordered" evidence="1">
    <location>
        <begin position="1"/>
        <end position="30"/>
    </location>
</feature>
<organism evidence="3 4">
    <name type="scientific">Arabidopsis thaliana x Arabidopsis arenosa</name>
    <dbReference type="NCBI Taxonomy" id="1240361"/>
    <lineage>
        <taxon>Eukaryota</taxon>
        <taxon>Viridiplantae</taxon>
        <taxon>Streptophyta</taxon>
        <taxon>Embryophyta</taxon>
        <taxon>Tracheophyta</taxon>
        <taxon>Spermatophyta</taxon>
        <taxon>Magnoliopsida</taxon>
        <taxon>eudicotyledons</taxon>
        <taxon>Gunneridae</taxon>
        <taxon>Pentapetalae</taxon>
        <taxon>rosids</taxon>
        <taxon>malvids</taxon>
        <taxon>Brassicales</taxon>
        <taxon>Brassicaceae</taxon>
        <taxon>Camelineae</taxon>
        <taxon>Arabidopsis</taxon>
    </lineage>
</organism>
<comment type="caution">
    <text evidence="3">The sequence shown here is derived from an EMBL/GenBank/DDBJ whole genome shotgun (WGS) entry which is preliminary data.</text>
</comment>
<feature type="domain" description="F-box" evidence="2">
    <location>
        <begin position="31"/>
        <end position="71"/>
    </location>
</feature>
<evidence type="ECO:0000313" key="4">
    <source>
        <dbReference type="Proteomes" id="UP000694240"/>
    </source>
</evidence>
<dbReference type="Proteomes" id="UP000694240">
    <property type="component" value="Chromosome 7"/>
</dbReference>
<dbReference type="PANTHER" id="PTHR31111:SF125">
    <property type="entry name" value="F-BOX PROTEIN CPR30-LIKE"/>
    <property type="match status" value="1"/>
</dbReference>
<dbReference type="EMBL" id="JAEFBK010000007">
    <property type="protein sequence ID" value="KAG7585243.1"/>
    <property type="molecule type" value="Genomic_DNA"/>
</dbReference>
<keyword evidence="4" id="KW-1185">Reference proteome</keyword>
<dbReference type="InterPro" id="IPR017451">
    <property type="entry name" value="F-box-assoc_interact_dom"/>
</dbReference>
<dbReference type="Pfam" id="PF08268">
    <property type="entry name" value="FBA_3"/>
    <property type="match status" value="1"/>
</dbReference>
<reference evidence="3 4" key="1">
    <citation type="submission" date="2020-12" db="EMBL/GenBank/DDBJ databases">
        <title>Concerted genomic and epigenomic changes stabilize Arabidopsis allopolyploids.</title>
        <authorList>
            <person name="Chen Z."/>
        </authorList>
    </citation>
    <scope>NUCLEOTIDE SEQUENCE [LARGE SCALE GENOMIC DNA]</scope>
    <source>
        <strain evidence="3">Allo738</strain>
        <tissue evidence="3">Leaf</tissue>
    </source>
</reference>
<dbReference type="PANTHER" id="PTHR31111">
    <property type="entry name" value="BNAA05G37150D PROTEIN-RELATED"/>
    <property type="match status" value="1"/>
</dbReference>
<evidence type="ECO:0000313" key="3">
    <source>
        <dbReference type="EMBL" id="KAG7585243.1"/>
    </source>
</evidence>
<evidence type="ECO:0000259" key="2">
    <source>
        <dbReference type="SMART" id="SM00256"/>
    </source>
</evidence>
<dbReference type="Pfam" id="PF00646">
    <property type="entry name" value="F-box"/>
    <property type="match status" value="1"/>
</dbReference>
<dbReference type="NCBIfam" id="TIGR01640">
    <property type="entry name" value="F_box_assoc_1"/>
    <property type="match status" value="1"/>
</dbReference>
<dbReference type="SMART" id="SM00256">
    <property type="entry name" value="FBOX"/>
    <property type="match status" value="1"/>
</dbReference>
<dbReference type="AlphaFoldDB" id="A0A8T2BH44"/>